<evidence type="ECO:0000256" key="1">
    <source>
        <dbReference type="SAM" id="Coils"/>
    </source>
</evidence>
<reference evidence="3" key="1">
    <citation type="submission" date="2017-01" db="EMBL/GenBank/DDBJ databases">
        <authorList>
            <person name="Varghese N."/>
            <person name="Submissions S."/>
        </authorList>
    </citation>
    <scope>NUCLEOTIDE SEQUENCE [LARGE SCALE GENOMIC DNA]</scope>
    <source>
        <strain evidence="3">LP100</strain>
    </source>
</reference>
<gene>
    <name evidence="2" type="ORF">SAMN05444128_0320</name>
</gene>
<dbReference type="EMBL" id="FTPP01000001">
    <property type="protein sequence ID" value="SIT76315.1"/>
    <property type="molecule type" value="Genomic_DNA"/>
</dbReference>
<keyword evidence="1" id="KW-0175">Coiled coil</keyword>
<organism evidence="2 3">
    <name type="scientific">Pontibacter indicus</name>
    <dbReference type="NCBI Taxonomy" id="1317125"/>
    <lineage>
        <taxon>Bacteria</taxon>
        <taxon>Pseudomonadati</taxon>
        <taxon>Bacteroidota</taxon>
        <taxon>Cytophagia</taxon>
        <taxon>Cytophagales</taxon>
        <taxon>Hymenobacteraceae</taxon>
        <taxon>Pontibacter</taxon>
    </lineage>
</organism>
<dbReference type="Proteomes" id="UP000187181">
    <property type="component" value="Unassembled WGS sequence"/>
</dbReference>
<feature type="coiled-coil region" evidence="1">
    <location>
        <begin position="97"/>
        <end position="134"/>
    </location>
</feature>
<sequence>MIHMLMTAKFQLSVTDLILKMKHQVRWCAFVLFSTLLLSACTTTREQEIEGDVNEFRSWVNAQTNKLEERTEEDWKKTKEDFRTRTEELDRKQERFSEKLRADYQQIKEDFKARERERDSLANNEAELSKWERDLLGQYANGTALSEGNVEQAYQNFMSNVRARSKNWKQQDWDMAAAVLEELNQRKEAFDELPDETEVRIKTLQMEFAALKDSETTN</sequence>
<name>A0A1R3WEE1_9BACT</name>
<evidence type="ECO:0000313" key="3">
    <source>
        <dbReference type="Proteomes" id="UP000187181"/>
    </source>
</evidence>
<keyword evidence="3" id="KW-1185">Reference proteome</keyword>
<accession>A0A1R3WEE1</accession>
<dbReference type="AlphaFoldDB" id="A0A1R3WEE1"/>
<protein>
    <submittedName>
        <fullName evidence="2">Uncharacterized protein</fullName>
    </submittedName>
</protein>
<proteinExistence type="predicted"/>
<evidence type="ECO:0000313" key="2">
    <source>
        <dbReference type="EMBL" id="SIT76315.1"/>
    </source>
</evidence>